<sequence>MVKGSSNQIAVRLRSSKAFPSCWIGSYDILIGSNEGSSPGVKVTFSLSRVSSTKSRKSAESEDFGNPGFTTKRGNFPSTAAFIYTGNRRGGISGDGRYRDMLVRDGGCGDGVGYDARCQLSWACCCNGGNWVMTIKVDVGMTINVNIGTSITFDARMPEMKLCGR</sequence>
<dbReference type="Proteomes" id="UP000829196">
    <property type="component" value="Unassembled WGS sequence"/>
</dbReference>
<reference evidence="1" key="1">
    <citation type="journal article" date="2022" name="Front. Genet.">
        <title>Chromosome-Scale Assembly of the Dendrobium nobile Genome Provides Insights Into the Molecular Mechanism of the Biosynthesis of the Medicinal Active Ingredient of Dendrobium.</title>
        <authorList>
            <person name="Xu Q."/>
            <person name="Niu S.-C."/>
            <person name="Li K.-L."/>
            <person name="Zheng P.-J."/>
            <person name="Zhang X.-J."/>
            <person name="Jia Y."/>
            <person name="Liu Y."/>
            <person name="Niu Y.-X."/>
            <person name="Yu L.-H."/>
            <person name="Chen D.-F."/>
            <person name="Zhang G.-Q."/>
        </authorList>
    </citation>
    <scope>NUCLEOTIDE SEQUENCE</scope>
    <source>
        <tissue evidence="1">Leaf</tissue>
    </source>
</reference>
<keyword evidence="2" id="KW-1185">Reference proteome</keyword>
<accession>A0A8T3B443</accession>
<comment type="caution">
    <text evidence="1">The sequence shown here is derived from an EMBL/GenBank/DDBJ whole genome shotgun (WGS) entry which is preliminary data.</text>
</comment>
<proteinExistence type="predicted"/>
<evidence type="ECO:0000313" key="2">
    <source>
        <dbReference type="Proteomes" id="UP000829196"/>
    </source>
</evidence>
<organism evidence="1 2">
    <name type="scientific">Dendrobium nobile</name>
    <name type="common">Orchid</name>
    <dbReference type="NCBI Taxonomy" id="94219"/>
    <lineage>
        <taxon>Eukaryota</taxon>
        <taxon>Viridiplantae</taxon>
        <taxon>Streptophyta</taxon>
        <taxon>Embryophyta</taxon>
        <taxon>Tracheophyta</taxon>
        <taxon>Spermatophyta</taxon>
        <taxon>Magnoliopsida</taxon>
        <taxon>Liliopsida</taxon>
        <taxon>Asparagales</taxon>
        <taxon>Orchidaceae</taxon>
        <taxon>Epidendroideae</taxon>
        <taxon>Malaxideae</taxon>
        <taxon>Dendrobiinae</taxon>
        <taxon>Dendrobium</taxon>
    </lineage>
</organism>
<gene>
    <name evidence="1" type="ORF">KFK09_015190</name>
</gene>
<name>A0A8T3B443_DENNO</name>
<dbReference type="AlphaFoldDB" id="A0A8T3B443"/>
<protein>
    <submittedName>
        <fullName evidence="1">Uncharacterized protein</fullName>
    </submittedName>
</protein>
<dbReference type="EMBL" id="JAGYWB010000011">
    <property type="protein sequence ID" value="KAI0504240.1"/>
    <property type="molecule type" value="Genomic_DNA"/>
</dbReference>
<evidence type="ECO:0000313" key="1">
    <source>
        <dbReference type="EMBL" id="KAI0504240.1"/>
    </source>
</evidence>